<dbReference type="EMBL" id="CM043787">
    <property type="protein sequence ID" value="KAI4829974.1"/>
    <property type="molecule type" value="Genomic_DNA"/>
</dbReference>
<dbReference type="Proteomes" id="UP001057452">
    <property type="component" value="Chromosome 3"/>
</dbReference>
<name>A0ACB9XRX3_CHAAC</name>
<protein>
    <submittedName>
        <fullName evidence="1">Uncharacterized protein</fullName>
    </submittedName>
</protein>
<evidence type="ECO:0000313" key="1">
    <source>
        <dbReference type="EMBL" id="KAI4829974.1"/>
    </source>
</evidence>
<sequence length="59" mass="6857">EEMALRFDGAEEGSFRRLAALFDGVSGSARKLLCRIWVMQSSLWQACQNKLVRWRQIQL</sequence>
<proteinExistence type="predicted"/>
<accession>A0ACB9XRX3</accession>
<organism evidence="1 2">
    <name type="scientific">Chaenocephalus aceratus</name>
    <name type="common">Blackfin icefish</name>
    <name type="synonym">Chaenichthys aceratus</name>
    <dbReference type="NCBI Taxonomy" id="36190"/>
    <lineage>
        <taxon>Eukaryota</taxon>
        <taxon>Metazoa</taxon>
        <taxon>Chordata</taxon>
        <taxon>Craniata</taxon>
        <taxon>Vertebrata</taxon>
        <taxon>Euteleostomi</taxon>
        <taxon>Actinopterygii</taxon>
        <taxon>Neopterygii</taxon>
        <taxon>Teleostei</taxon>
        <taxon>Neoteleostei</taxon>
        <taxon>Acanthomorphata</taxon>
        <taxon>Eupercaria</taxon>
        <taxon>Perciformes</taxon>
        <taxon>Notothenioidei</taxon>
        <taxon>Channichthyidae</taxon>
        <taxon>Chaenocephalus</taxon>
    </lineage>
</organism>
<evidence type="ECO:0000313" key="2">
    <source>
        <dbReference type="Proteomes" id="UP001057452"/>
    </source>
</evidence>
<gene>
    <name evidence="1" type="ORF">KUCAC02_001633</name>
</gene>
<comment type="caution">
    <text evidence="1">The sequence shown here is derived from an EMBL/GenBank/DDBJ whole genome shotgun (WGS) entry which is preliminary data.</text>
</comment>
<reference evidence="1" key="1">
    <citation type="submission" date="2022-05" db="EMBL/GenBank/DDBJ databases">
        <title>Chromosome-level genome of Chaenocephalus aceratus.</title>
        <authorList>
            <person name="Park H."/>
        </authorList>
    </citation>
    <scope>NUCLEOTIDE SEQUENCE</scope>
    <source>
        <strain evidence="1">KU_202001</strain>
    </source>
</reference>
<keyword evidence="2" id="KW-1185">Reference proteome</keyword>
<feature type="non-terminal residue" evidence="1">
    <location>
        <position position="1"/>
    </location>
</feature>